<dbReference type="KEGG" id="xap:XA3_18330"/>
<dbReference type="InterPro" id="IPR033120">
    <property type="entry name" value="HOTDOG_ACOT"/>
</dbReference>
<protein>
    <recommendedName>
        <fullName evidence="4">HotDog ACOT-type domain-containing protein</fullName>
    </recommendedName>
</protein>
<keyword evidence="6" id="KW-1185">Reference proteome</keyword>
<dbReference type="InterPro" id="IPR029069">
    <property type="entry name" value="HotDog_dom_sf"/>
</dbReference>
<evidence type="ECO:0000313" key="6">
    <source>
        <dbReference type="Proteomes" id="UP001321861"/>
    </source>
</evidence>
<feature type="domain" description="HotDog ACOT-type" evidence="4">
    <location>
        <begin position="8"/>
        <end position="120"/>
    </location>
</feature>
<evidence type="ECO:0000256" key="3">
    <source>
        <dbReference type="PROSITE-ProRule" id="PRU01106"/>
    </source>
</evidence>
<dbReference type="Proteomes" id="UP001321861">
    <property type="component" value="Chromosome"/>
</dbReference>
<dbReference type="RefSeq" id="WP_317635190.1">
    <property type="nucleotide sequence ID" value="NZ_AP026802.1"/>
</dbReference>
<dbReference type="InterPro" id="IPR006683">
    <property type="entry name" value="Thioestr_dom"/>
</dbReference>
<dbReference type="GO" id="GO:0009062">
    <property type="term" value="P:fatty acid catabolic process"/>
    <property type="evidence" value="ECO:0007669"/>
    <property type="project" value="TreeGrafter"/>
</dbReference>
<gene>
    <name evidence="5" type="ORF">XA3_18330</name>
</gene>
<sequence length="162" mass="18191">MSKQIKISDTITITTNHVMPNQLNGHNTMFGGEILSLIDRTAAISANLVTKEPIATVSLDEVNFIKPILPNSIYTLTCYASGTDDRSIEVFFKIKARELKENQMQTKVTGFITFALLNSATLDLELHPTNPEEEYVLDHFTARLEKRGIKIANLRDLLKIID</sequence>
<dbReference type="GO" id="GO:0052816">
    <property type="term" value="F:long-chain fatty acyl-CoA hydrolase activity"/>
    <property type="evidence" value="ECO:0007669"/>
    <property type="project" value="TreeGrafter"/>
</dbReference>
<dbReference type="GO" id="GO:0005829">
    <property type="term" value="C:cytosol"/>
    <property type="evidence" value="ECO:0007669"/>
    <property type="project" value="TreeGrafter"/>
</dbReference>
<dbReference type="GO" id="GO:0006637">
    <property type="term" value="P:acyl-CoA metabolic process"/>
    <property type="evidence" value="ECO:0007669"/>
    <property type="project" value="TreeGrafter"/>
</dbReference>
<dbReference type="PROSITE" id="PS51770">
    <property type="entry name" value="HOTDOG_ACOT"/>
    <property type="match status" value="1"/>
</dbReference>
<evidence type="ECO:0000259" key="4">
    <source>
        <dbReference type="PROSITE" id="PS51770"/>
    </source>
</evidence>
<evidence type="ECO:0000256" key="2">
    <source>
        <dbReference type="ARBA" id="ARBA00022801"/>
    </source>
</evidence>
<dbReference type="PANTHER" id="PTHR11049">
    <property type="entry name" value="ACYL COENZYME A THIOESTER HYDROLASE"/>
    <property type="match status" value="1"/>
</dbReference>
<evidence type="ECO:0000313" key="5">
    <source>
        <dbReference type="EMBL" id="BDR59392.1"/>
    </source>
</evidence>
<dbReference type="CDD" id="cd03442">
    <property type="entry name" value="BFIT_BACH"/>
    <property type="match status" value="1"/>
</dbReference>
<accession>A0AAU9CZF1</accession>
<dbReference type="SUPFAM" id="SSF54637">
    <property type="entry name" value="Thioesterase/thiol ester dehydrase-isomerase"/>
    <property type="match status" value="1"/>
</dbReference>
<name>A0AAU9CZF1_9LACO</name>
<organism evidence="5 6">
    <name type="scientific">Xylocopilactobacillus apicola</name>
    <dbReference type="NCBI Taxonomy" id="2932184"/>
    <lineage>
        <taxon>Bacteria</taxon>
        <taxon>Bacillati</taxon>
        <taxon>Bacillota</taxon>
        <taxon>Bacilli</taxon>
        <taxon>Lactobacillales</taxon>
        <taxon>Lactobacillaceae</taxon>
        <taxon>Xylocopilactobacillus</taxon>
    </lineage>
</organism>
<keyword evidence="2 3" id="KW-0378">Hydrolase</keyword>
<dbReference type="Gene3D" id="3.10.129.10">
    <property type="entry name" value="Hotdog Thioesterase"/>
    <property type="match status" value="1"/>
</dbReference>
<dbReference type="InterPro" id="IPR040170">
    <property type="entry name" value="Cytosol_ACT"/>
</dbReference>
<dbReference type="PANTHER" id="PTHR11049:SF24">
    <property type="entry name" value="CYTOSOLIC ACYL COENZYME A THIOESTER HYDROLASE"/>
    <property type="match status" value="1"/>
</dbReference>
<reference evidence="5 6" key="1">
    <citation type="journal article" date="2023" name="Microbiol. Spectr.">
        <title>Symbiosis of Carpenter Bees with Uncharacterized Lactic Acid Bacteria Showing NAD Auxotrophy.</title>
        <authorList>
            <person name="Kawasaki S."/>
            <person name="Ozawa K."/>
            <person name="Mori T."/>
            <person name="Yamamoto A."/>
            <person name="Ito M."/>
            <person name="Ohkuma M."/>
            <person name="Sakamoto M."/>
            <person name="Matsutani M."/>
        </authorList>
    </citation>
    <scope>NUCLEOTIDE SEQUENCE [LARGE SCALE GENOMIC DNA]</scope>
    <source>
        <strain evidence="5 6">XA3</strain>
    </source>
</reference>
<proteinExistence type="inferred from homology"/>
<dbReference type="Pfam" id="PF03061">
    <property type="entry name" value="4HBT"/>
    <property type="match status" value="1"/>
</dbReference>
<evidence type="ECO:0000256" key="1">
    <source>
        <dbReference type="ARBA" id="ARBA00010458"/>
    </source>
</evidence>
<dbReference type="AlphaFoldDB" id="A0AAU9CZF1"/>
<dbReference type="EMBL" id="AP026802">
    <property type="protein sequence ID" value="BDR59392.1"/>
    <property type="molecule type" value="Genomic_DNA"/>
</dbReference>
<comment type="similarity">
    <text evidence="1">Belongs to the acyl coenzyme A hydrolase family.</text>
</comment>